<dbReference type="InterPro" id="IPR001173">
    <property type="entry name" value="Glyco_trans_2-like"/>
</dbReference>
<evidence type="ECO:0000259" key="2">
    <source>
        <dbReference type="Pfam" id="PF00535"/>
    </source>
</evidence>
<dbReference type="Gene3D" id="3.90.550.10">
    <property type="entry name" value="Spore Coat Polysaccharide Biosynthesis Protein SpsA, Chain A"/>
    <property type="match status" value="1"/>
</dbReference>
<dbReference type="Proteomes" id="UP000256845">
    <property type="component" value="Unassembled WGS sequence"/>
</dbReference>
<protein>
    <submittedName>
        <fullName evidence="3">Glycosyltransferase involved in cell wall biosynthesis</fullName>
    </submittedName>
</protein>
<dbReference type="PANTHER" id="PTHR48090:SF7">
    <property type="entry name" value="RFBJ PROTEIN"/>
    <property type="match status" value="1"/>
</dbReference>
<dbReference type="GO" id="GO:0016740">
    <property type="term" value="F:transferase activity"/>
    <property type="evidence" value="ECO:0007669"/>
    <property type="project" value="UniProtKB-KW"/>
</dbReference>
<dbReference type="AlphaFoldDB" id="A0A3D9HEV1"/>
<dbReference type="CDD" id="cd04179">
    <property type="entry name" value="DPM_DPG-synthase_like"/>
    <property type="match status" value="1"/>
</dbReference>
<feature type="transmembrane region" description="Helical" evidence="1">
    <location>
        <begin position="267"/>
        <end position="290"/>
    </location>
</feature>
<evidence type="ECO:0000313" key="4">
    <source>
        <dbReference type="Proteomes" id="UP000256845"/>
    </source>
</evidence>
<dbReference type="InterPro" id="IPR050256">
    <property type="entry name" value="Glycosyltransferase_2"/>
</dbReference>
<evidence type="ECO:0000313" key="3">
    <source>
        <dbReference type="EMBL" id="RED48010.1"/>
    </source>
</evidence>
<keyword evidence="1" id="KW-0812">Transmembrane</keyword>
<feature type="domain" description="Glycosyltransferase 2-like" evidence="2">
    <location>
        <begin position="12"/>
        <end position="165"/>
    </location>
</feature>
<sequence length="312" mass="34701">MDKPLEQCRVAVLLPCYNEEGAIGKVVQQFRTVLPNAQIYVFDNNSKDNSVEEARAAGAVVRREGMQGKGYVVRSMFVQIDADYYLMADGDATYDAESAPKLLSALHDDGVDMVVGCRESVEGQETYRSGHRFGNWALTSTARYFFGRGFTDMLSGYRGFSRRFVKSFPVMSAGFEIETEMTIHALSLNLPTKEIVTPYFERAEGTESKLSTYRDGWRILMTMVRLFKDYRPMAFFSIIALILAMISGLTALPVILEYLETGLVPRIPTAILASGIGICALLSLTSGFILDSVAKQRLEMKRLAHLTISSQG</sequence>
<name>A0A3D9HEV1_9PROT</name>
<keyword evidence="1" id="KW-0472">Membrane</keyword>
<dbReference type="Pfam" id="PF00535">
    <property type="entry name" value="Glycos_transf_2"/>
    <property type="match status" value="1"/>
</dbReference>
<keyword evidence="4" id="KW-1185">Reference proteome</keyword>
<comment type="caution">
    <text evidence="3">The sequence shown here is derived from an EMBL/GenBank/DDBJ whole genome shotgun (WGS) entry which is preliminary data.</text>
</comment>
<dbReference type="RefSeq" id="WP_115937782.1">
    <property type="nucleotide sequence ID" value="NZ_QRDW01000008.1"/>
</dbReference>
<organism evidence="3 4">
    <name type="scientific">Aestuariispira insulae</name>
    <dbReference type="NCBI Taxonomy" id="1461337"/>
    <lineage>
        <taxon>Bacteria</taxon>
        <taxon>Pseudomonadati</taxon>
        <taxon>Pseudomonadota</taxon>
        <taxon>Alphaproteobacteria</taxon>
        <taxon>Rhodospirillales</taxon>
        <taxon>Kiloniellaceae</taxon>
        <taxon>Aestuariispira</taxon>
    </lineage>
</organism>
<keyword evidence="3" id="KW-0808">Transferase</keyword>
<evidence type="ECO:0000256" key="1">
    <source>
        <dbReference type="SAM" id="Phobius"/>
    </source>
</evidence>
<dbReference type="PANTHER" id="PTHR48090">
    <property type="entry name" value="UNDECAPRENYL-PHOSPHATE 4-DEOXY-4-FORMAMIDO-L-ARABINOSE TRANSFERASE-RELATED"/>
    <property type="match status" value="1"/>
</dbReference>
<dbReference type="OrthoDB" id="3177103at2"/>
<feature type="transmembrane region" description="Helical" evidence="1">
    <location>
        <begin position="233"/>
        <end position="255"/>
    </location>
</feature>
<dbReference type="InterPro" id="IPR029044">
    <property type="entry name" value="Nucleotide-diphossugar_trans"/>
</dbReference>
<proteinExistence type="predicted"/>
<reference evidence="3 4" key="1">
    <citation type="submission" date="2018-07" db="EMBL/GenBank/DDBJ databases">
        <title>Genomic Encyclopedia of Type Strains, Phase III (KMG-III): the genomes of soil and plant-associated and newly described type strains.</title>
        <authorList>
            <person name="Whitman W."/>
        </authorList>
    </citation>
    <scope>NUCLEOTIDE SEQUENCE [LARGE SCALE GENOMIC DNA]</scope>
    <source>
        <strain evidence="3 4">CECT 8488</strain>
    </source>
</reference>
<keyword evidence="1" id="KW-1133">Transmembrane helix</keyword>
<dbReference type="SUPFAM" id="SSF53448">
    <property type="entry name" value="Nucleotide-diphospho-sugar transferases"/>
    <property type="match status" value="1"/>
</dbReference>
<accession>A0A3D9HEV1</accession>
<gene>
    <name evidence="3" type="ORF">DFP90_10827</name>
</gene>
<dbReference type="EMBL" id="QRDW01000008">
    <property type="protein sequence ID" value="RED48010.1"/>
    <property type="molecule type" value="Genomic_DNA"/>
</dbReference>